<evidence type="ECO:0000256" key="4">
    <source>
        <dbReference type="ARBA" id="ARBA00022741"/>
    </source>
</evidence>
<evidence type="ECO:0000256" key="2">
    <source>
        <dbReference type="ARBA" id="ARBA00022448"/>
    </source>
</evidence>
<keyword evidence="3 8" id="KW-0812">Transmembrane</keyword>
<accession>A0A2S6MYK7</accession>
<dbReference type="Proteomes" id="UP000239724">
    <property type="component" value="Unassembled WGS sequence"/>
</dbReference>
<feature type="domain" description="ABC transmembrane type-1" evidence="10">
    <location>
        <begin position="33"/>
        <end position="343"/>
    </location>
</feature>
<dbReference type="EMBL" id="NHRY01000258">
    <property type="protein sequence ID" value="PPQ27453.1"/>
    <property type="molecule type" value="Genomic_DNA"/>
</dbReference>
<dbReference type="OrthoDB" id="9810134at2"/>
<keyword evidence="12" id="KW-1185">Reference proteome</keyword>
<keyword evidence="6 8" id="KW-1133">Transmembrane helix</keyword>
<dbReference type="PROSITE" id="PS50893">
    <property type="entry name" value="ABC_TRANSPORTER_2"/>
    <property type="match status" value="1"/>
</dbReference>
<dbReference type="InterPro" id="IPR003439">
    <property type="entry name" value="ABC_transporter-like_ATP-bd"/>
</dbReference>
<reference evidence="11 12" key="1">
    <citation type="journal article" date="2018" name="Arch. Microbiol.">
        <title>New insights into the metabolic potential of the phototrophic purple bacterium Rhodopila globiformis DSM 161(T) from its draft genome sequence and evidence for a vanadium-dependent nitrogenase.</title>
        <authorList>
            <person name="Imhoff J.F."/>
            <person name="Rahn T."/>
            <person name="Kunzel S."/>
            <person name="Neulinger S.C."/>
        </authorList>
    </citation>
    <scope>NUCLEOTIDE SEQUENCE [LARGE SCALE GENOMIC DNA]</scope>
    <source>
        <strain evidence="11 12">DSM 161</strain>
    </source>
</reference>
<feature type="transmembrane region" description="Helical" evidence="8">
    <location>
        <begin position="196"/>
        <end position="218"/>
    </location>
</feature>
<proteinExistence type="predicted"/>
<dbReference type="InterPro" id="IPR027417">
    <property type="entry name" value="P-loop_NTPase"/>
</dbReference>
<feature type="transmembrane region" description="Helical" evidence="8">
    <location>
        <begin position="30"/>
        <end position="52"/>
    </location>
</feature>
<dbReference type="InterPro" id="IPR003593">
    <property type="entry name" value="AAA+_ATPase"/>
</dbReference>
<dbReference type="InterPro" id="IPR011527">
    <property type="entry name" value="ABC1_TM_dom"/>
</dbReference>
<dbReference type="Gene3D" id="3.40.50.300">
    <property type="entry name" value="P-loop containing nucleotide triphosphate hydrolases"/>
    <property type="match status" value="1"/>
</dbReference>
<dbReference type="SUPFAM" id="SSF90123">
    <property type="entry name" value="ABC transporter transmembrane region"/>
    <property type="match status" value="1"/>
</dbReference>
<evidence type="ECO:0000313" key="12">
    <source>
        <dbReference type="Proteomes" id="UP000239724"/>
    </source>
</evidence>
<feature type="transmembrane region" description="Helical" evidence="8">
    <location>
        <begin position="82"/>
        <end position="103"/>
    </location>
</feature>
<keyword evidence="4" id="KW-0547">Nucleotide-binding</keyword>
<dbReference type="SMART" id="SM00382">
    <property type="entry name" value="AAA"/>
    <property type="match status" value="1"/>
</dbReference>
<dbReference type="PANTHER" id="PTHR11384:SF59">
    <property type="entry name" value="LYSOSOMAL COBALAMIN TRANSPORTER ABCD4"/>
    <property type="match status" value="1"/>
</dbReference>
<feature type="transmembrane region" description="Helical" evidence="8">
    <location>
        <begin position="164"/>
        <end position="184"/>
    </location>
</feature>
<evidence type="ECO:0000256" key="5">
    <source>
        <dbReference type="ARBA" id="ARBA00022840"/>
    </source>
</evidence>
<comment type="caution">
    <text evidence="11">The sequence shown here is derived from an EMBL/GenBank/DDBJ whole genome shotgun (WGS) entry which is preliminary data.</text>
</comment>
<evidence type="ECO:0000313" key="11">
    <source>
        <dbReference type="EMBL" id="PPQ27453.1"/>
    </source>
</evidence>
<keyword evidence="5 11" id="KW-0067">ATP-binding</keyword>
<dbReference type="Gene3D" id="1.20.1560.10">
    <property type="entry name" value="ABC transporter type 1, transmembrane domain"/>
    <property type="match status" value="1"/>
</dbReference>
<dbReference type="AlphaFoldDB" id="A0A2S6MYK7"/>
<dbReference type="CDD" id="cd03223">
    <property type="entry name" value="ABCD_peroxisomal_ALDP"/>
    <property type="match status" value="1"/>
</dbReference>
<keyword evidence="2" id="KW-0813">Transport</keyword>
<dbReference type="PROSITE" id="PS00211">
    <property type="entry name" value="ABC_TRANSPORTER_1"/>
    <property type="match status" value="1"/>
</dbReference>
<dbReference type="SUPFAM" id="SSF52540">
    <property type="entry name" value="P-loop containing nucleoside triphosphate hydrolases"/>
    <property type="match status" value="1"/>
</dbReference>
<name>A0A2S6MYK7_RHOGL</name>
<sequence>MRGLGPFLKDAWRLTRPYFMTSEEKWSARGLLAVIIAMNLTIVGVSVILSYWRREFYNALQVKDAAAFLQLLFVYRSTPSGLMPGFCELAGVYIILAVYSVYLNQLLQIRWRRWMTREFLAEWLADRAYYHISLTVDRAAIGTDNPDQRISEDLRDFTDTTLSLSLGLLSNIVSLFSFVVILWTLSGPVELFGVHIPGYMVWVALAYAVVGTWLTHLVGRPLALLSFRQQRVEADFRYALVRVRENMEGIALYRGEHEESVTLRERFGAVVANWRQIMTRTKLLNSLTNGYNQVAIVFPVVVAAPRYFSGALQLGGLMQTVGAFGSVQGSMSWFVDSYASLAQWRAIIERLATFDRAIVRARAEATGGFTVTQAPAGTVRIRDVSMNLPDGTKLLEGADLTLTAGHSIVITGRTGTGKSTLFRVLAGIWPFGKGLVQIPPNSFFLPQRPYIPLGTLRHVVTYPNPVEAFSAEQLAQALTDAGLPHLVDRLEHDDNWPARLSGGEQQRVALARALLAKPDWIFMDEATASLDPDAEAELYRVLKQRLPNATLISIAHRPSVAAFHKERLNFQRERGKPGVLVTQTVEPAVGD</sequence>
<comment type="subcellular location">
    <subcellularLocation>
        <location evidence="1">Cell membrane</location>
        <topology evidence="1">Multi-pass membrane protein</topology>
    </subcellularLocation>
</comment>
<dbReference type="RefSeq" id="WP_104521982.1">
    <property type="nucleotide sequence ID" value="NZ_NHRY01000258.1"/>
</dbReference>
<dbReference type="Pfam" id="PF00005">
    <property type="entry name" value="ABC_tran"/>
    <property type="match status" value="1"/>
</dbReference>
<evidence type="ECO:0000259" key="9">
    <source>
        <dbReference type="PROSITE" id="PS50893"/>
    </source>
</evidence>
<dbReference type="GO" id="GO:0016887">
    <property type="term" value="F:ATP hydrolysis activity"/>
    <property type="evidence" value="ECO:0007669"/>
    <property type="project" value="InterPro"/>
</dbReference>
<evidence type="ECO:0000256" key="1">
    <source>
        <dbReference type="ARBA" id="ARBA00004651"/>
    </source>
</evidence>
<dbReference type="InterPro" id="IPR036640">
    <property type="entry name" value="ABC1_TM_sf"/>
</dbReference>
<evidence type="ECO:0000256" key="8">
    <source>
        <dbReference type="SAM" id="Phobius"/>
    </source>
</evidence>
<evidence type="ECO:0000256" key="6">
    <source>
        <dbReference type="ARBA" id="ARBA00022989"/>
    </source>
</evidence>
<gene>
    <name evidence="11" type="ORF">CCS01_27265</name>
</gene>
<dbReference type="InterPro" id="IPR017871">
    <property type="entry name" value="ABC_transporter-like_CS"/>
</dbReference>
<dbReference type="GO" id="GO:0005524">
    <property type="term" value="F:ATP binding"/>
    <property type="evidence" value="ECO:0007669"/>
    <property type="project" value="UniProtKB-KW"/>
</dbReference>
<evidence type="ECO:0000256" key="3">
    <source>
        <dbReference type="ARBA" id="ARBA00022692"/>
    </source>
</evidence>
<dbReference type="InterPro" id="IPR050835">
    <property type="entry name" value="ABC_transporter_sub-D"/>
</dbReference>
<organism evidence="11 12">
    <name type="scientific">Rhodopila globiformis</name>
    <name type="common">Rhodopseudomonas globiformis</name>
    <dbReference type="NCBI Taxonomy" id="1071"/>
    <lineage>
        <taxon>Bacteria</taxon>
        <taxon>Pseudomonadati</taxon>
        <taxon>Pseudomonadota</taxon>
        <taxon>Alphaproteobacteria</taxon>
        <taxon>Acetobacterales</taxon>
        <taxon>Acetobacteraceae</taxon>
        <taxon>Rhodopila</taxon>
    </lineage>
</organism>
<protein>
    <submittedName>
        <fullName evidence="11">ABC transporter ATP-binding protein</fullName>
    </submittedName>
</protein>
<evidence type="ECO:0000259" key="10">
    <source>
        <dbReference type="PROSITE" id="PS50929"/>
    </source>
</evidence>
<dbReference type="GO" id="GO:0005886">
    <property type="term" value="C:plasma membrane"/>
    <property type="evidence" value="ECO:0007669"/>
    <property type="project" value="UniProtKB-SubCell"/>
</dbReference>
<dbReference type="Pfam" id="PF06472">
    <property type="entry name" value="ABC_membrane_2"/>
    <property type="match status" value="1"/>
</dbReference>
<dbReference type="PROSITE" id="PS50929">
    <property type="entry name" value="ABC_TM1F"/>
    <property type="match status" value="1"/>
</dbReference>
<keyword evidence="7 8" id="KW-0472">Membrane</keyword>
<dbReference type="PANTHER" id="PTHR11384">
    <property type="entry name" value="ATP-BINDING CASSETTE, SUB-FAMILY D MEMBER"/>
    <property type="match status" value="1"/>
</dbReference>
<dbReference type="GO" id="GO:0140359">
    <property type="term" value="F:ABC-type transporter activity"/>
    <property type="evidence" value="ECO:0007669"/>
    <property type="project" value="InterPro"/>
</dbReference>
<evidence type="ECO:0000256" key="7">
    <source>
        <dbReference type="ARBA" id="ARBA00023136"/>
    </source>
</evidence>
<feature type="domain" description="ABC transporter" evidence="9">
    <location>
        <begin position="379"/>
        <end position="591"/>
    </location>
</feature>